<dbReference type="GeneID" id="117240645"/>
<dbReference type="RefSeq" id="XP_033362553.1">
    <property type="nucleotide sequence ID" value="XM_033506662.1"/>
</dbReference>
<dbReference type="Proteomes" id="UP000504631">
    <property type="component" value="Unplaced"/>
</dbReference>
<protein>
    <submittedName>
        <fullName evidence="2">Uncharacterized protein LOC117240645 isoform X1</fullName>
    </submittedName>
</protein>
<evidence type="ECO:0000313" key="1">
    <source>
        <dbReference type="Proteomes" id="UP000504631"/>
    </source>
</evidence>
<dbReference type="AlphaFoldDB" id="A0A6J3LAA7"/>
<name>A0A6J3LAA7_9HYME</name>
<dbReference type="KEGG" id="bvk:117240645"/>
<proteinExistence type="predicted"/>
<reference evidence="2" key="1">
    <citation type="submission" date="2025-08" db="UniProtKB">
        <authorList>
            <consortium name="RefSeq"/>
        </authorList>
    </citation>
    <scope>IDENTIFICATION</scope>
    <source>
        <tissue evidence="2">Muscle</tissue>
    </source>
</reference>
<keyword evidence="1" id="KW-1185">Reference proteome</keyword>
<evidence type="ECO:0000313" key="2">
    <source>
        <dbReference type="RefSeq" id="XP_033362553.1"/>
    </source>
</evidence>
<gene>
    <name evidence="2" type="primary">LOC117240645</name>
</gene>
<accession>A0A6J3LAA7</accession>
<sequence>MHCVMDLIQGISPLPVMRFTPQEHPVFSKYSCVCDCATVWKIVLAENWREKRETLFSNYKENVTSTYNVIHSYGNNVRNEEARKSGGRASVKLDSLWSAASETNTLETLSLQKTSYRNHQNSEKRVKRDGFNVINEQESSEQEEHEYDIRHLTRTINQQYKFSTKREREREKEKFKNK</sequence>
<organism evidence="1 2">
    <name type="scientific">Bombus vosnesenskii</name>
    <dbReference type="NCBI Taxonomy" id="207650"/>
    <lineage>
        <taxon>Eukaryota</taxon>
        <taxon>Metazoa</taxon>
        <taxon>Ecdysozoa</taxon>
        <taxon>Arthropoda</taxon>
        <taxon>Hexapoda</taxon>
        <taxon>Insecta</taxon>
        <taxon>Pterygota</taxon>
        <taxon>Neoptera</taxon>
        <taxon>Endopterygota</taxon>
        <taxon>Hymenoptera</taxon>
        <taxon>Apocrita</taxon>
        <taxon>Aculeata</taxon>
        <taxon>Apoidea</taxon>
        <taxon>Anthophila</taxon>
        <taxon>Apidae</taxon>
        <taxon>Bombus</taxon>
        <taxon>Pyrobombus</taxon>
    </lineage>
</organism>